<protein>
    <recommendedName>
        <fullName evidence="1">Programmed cell death protein 2 C-terminal domain-containing protein</fullName>
    </recommendedName>
</protein>
<dbReference type="GO" id="GO:0005737">
    <property type="term" value="C:cytoplasm"/>
    <property type="evidence" value="ECO:0007669"/>
    <property type="project" value="InterPro"/>
</dbReference>
<dbReference type="PANTHER" id="PTHR46421:SF1">
    <property type="entry name" value="PROGRAMMED CELL DEATH PROTEIN 2-LIKE"/>
    <property type="match status" value="1"/>
</dbReference>
<proteinExistence type="predicted"/>
<organism evidence="2 3">
    <name type="scientific">Pygocentrus nattereri</name>
    <name type="common">Red-bellied piranha</name>
    <dbReference type="NCBI Taxonomy" id="42514"/>
    <lineage>
        <taxon>Eukaryota</taxon>
        <taxon>Metazoa</taxon>
        <taxon>Chordata</taxon>
        <taxon>Craniata</taxon>
        <taxon>Vertebrata</taxon>
        <taxon>Euteleostomi</taxon>
        <taxon>Actinopterygii</taxon>
        <taxon>Neopterygii</taxon>
        <taxon>Teleostei</taxon>
        <taxon>Ostariophysi</taxon>
        <taxon>Characiformes</taxon>
        <taxon>Characoidei</taxon>
        <taxon>Pygocentrus</taxon>
    </lineage>
</organism>
<evidence type="ECO:0000259" key="1">
    <source>
        <dbReference type="Pfam" id="PF04194"/>
    </source>
</evidence>
<evidence type="ECO:0000313" key="3">
    <source>
        <dbReference type="Proteomes" id="UP001501920"/>
    </source>
</evidence>
<sequence>MQESPLIGFSDGPIEKKKGTFYYTNKIGGTPDPIPGISHAYNQCAVCDGILGHVVQIYCPLAASPYHRTIHVFACPNPQCSGKPESWKALRSQFLESEMKQPLALQDMNGLQVKQAAMSTTDWCDEADDWGMEAEDNEPESRSQAHTETAQPVMDSLTAGLDVSNRLQGLCLNWPGDHGGAVPPTAVPTFQPFYISVVEEADLVGHDDLQHANKLLREYEEREGVAVGEIGTCEGERAEKYEKAEAKHGDAVFSSFMKRISLCPEQVLRYSWSGSPLFIAEPPSNINQMVPTCAQCGSPRVFEFQLMPTLVSLLRSKDLSSELVLEFGTVLVYTCRDSCWTSGSNAPVKEFLFVQADPDQKLFK</sequence>
<dbReference type="CTD" id="84306"/>
<keyword evidence="3" id="KW-1185">Reference proteome</keyword>
<dbReference type="OMA" id="MPGPWAD"/>
<dbReference type="Pfam" id="PF04194">
    <property type="entry name" value="PDCD2_C"/>
    <property type="match status" value="1"/>
</dbReference>
<dbReference type="OrthoDB" id="366284at2759"/>
<reference evidence="2" key="3">
    <citation type="submission" date="2025-09" db="UniProtKB">
        <authorList>
            <consortium name="Ensembl"/>
        </authorList>
    </citation>
    <scope>IDENTIFICATION</scope>
</reference>
<dbReference type="GO" id="GO:0006915">
    <property type="term" value="P:apoptotic process"/>
    <property type="evidence" value="ECO:0007669"/>
    <property type="project" value="TreeGrafter"/>
</dbReference>
<dbReference type="AlphaFoldDB" id="A0A3B4EMG9"/>
<reference evidence="2 3" key="1">
    <citation type="submission" date="2020-10" db="EMBL/GenBank/DDBJ databases">
        <title>Pygocentrus nattereri (red-bellied piranha) genome, fPygNat1, primary haplotype.</title>
        <authorList>
            <person name="Myers G."/>
            <person name="Meyer A."/>
            <person name="Karagic N."/>
            <person name="Pippel M."/>
            <person name="Winkler S."/>
            <person name="Tracey A."/>
            <person name="Wood J."/>
            <person name="Formenti G."/>
            <person name="Howe K."/>
            <person name="Fedrigo O."/>
            <person name="Jarvis E.D."/>
        </authorList>
    </citation>
    <scope>NUCLEOTIDE SEQUENCE [LARGE SCALE GENOMIC DNA]</scope>
</reference>
<feature type="domain" description="Programmed cell death protein 2 C-terminal" evidence="1">
    <location>
        <begin position="250"/>
        <end position="355"/>
    </location>
</feature>
<dbReference type="InterPro" id="IPR052815">
    <property type="entry name" value="PDCD2-like_regulator"/>
</dbReference>
<accession>A0A3B4EMG9</accession>
<dbReference type="InterPro" id="IPR007320">
    <property type="entry name" value="PDCD2_C"/>
</dbReference>
<dbReference type="Ensembl" id="ENSPNAT00000032695.2">
    <property type="protein sequence ID" value="ENSPNAP00000037120.1"/>
    <property type="gene ID" value="ENSPNAG00000004367.2"/>
</dbReference>
<evidence type="ECO:0000313" key="2">
    <source>
        <dbReference type="Ensembl" id="ENSPNAP00000037120.1"/>
    </source>
</evidence>
<dbReference type="PANTHER" id="PTHR46421">
    <property type="entry name" value="PROGRAMMED CELL DEATH PROTEIN 2-LIKE"/>
    <property type="match status" value="1"/>
</dbReference>
<dbReference type="RefSeq" id="XP_017555638.1">
    <property type="nucleotide sequence ID" value="XM_017700149.2"/>
</dbReference>
<dbReference type="STRING" id="42514.ENSPNAP00000037120"/>
<dbReference type="GeneID" id="108428824"/>
<name>A0A3B4EMG9_PYGNA</name>
<reference evidence="2" key="2">
    <citation type="submission" date="2025-08" db="UniProtKB">
        <authorList>
            <consortium name="Ensembl"/>
        </authorList>
    </citation>
    <scope>IDENTIFICATION</scope>
</reference>
<dbReference type="GeneTree" id="ENSGT00940000158339"/>
<dbReference type="Proteomes" id="UP001501920">
    <property type="component" value="Chromosome 11"/>
</dbReference>